<accession>A0A4R3KU11</accession>
<gene>
    <name evidence="3" type="ORF">EDD80_105109</name>
</gene>
<name>A0A4R3KU11_9SPHI</name>
<keyword evidence="1" id="KW-0597">Phosphoprotein</keyword>
<feature type="domain" description="Response regulatory" evidence="2">
    <location>
        <begin position="5"/>
        <end position="126"/>
    </location>
</feature>
<feature type="modified residue" description="4-aspartylphosphate" evidence="1">
    <location>
        <position position="59"/>
    </location>
</feature>
<dbReference type="Proteomes" id="UP000295807">
    <property type="component" value="Unassembled WGS sequence"/>
</dbReference>
<dbReference type="InterPro" id="IPR001789">
    <property type="entry name" value="Sig_transdc_resp-reg_receiver"/>
</dbReference>
<organism evidence="3 4">
    <name type="scientific">Anseongella ginsenosidimutans</name>
    <dbReference type="NCBI Taxonomy" id="496056"/>
    <lineage>
        <taxon>Bacteria</taxon>
        <taxon>Pseudomonadati</taxon>
        <taxon>Bacteroidota</taxon>
        <taxon>Sphingobacteriia</taxon>
        <taxon>Sphingobacteriales</taxon>
        <taxon>Sphingobacteriaceae</taxon>
        <taxon>Anseongella</taxon>
    </lineage>
</organism>
<evidence type="ECO:0000256" key="1">
    <source>
        <dbReference type="PROSITE-ProRule" id="PRU00169"/>
    </source>
</evidence>
<evidence type="ECO:0000313" key="3">
    <source>
        <dbReference type="EMBL" id="TCS87295.1"/>
    </source>
</evidence>
<comment type="caution">
    <text evidence="3">The sequence shown here is derived from an EMBL/GenBank/DDBJ whole genome shotgun (WGS) entry which is preliminary data.</text>
</comment>
<dbReference type="GO" id="GO:0000160">
    <property type="term" value="P:phosphorelay signal transduction system"/>
    <property type="evidence" value="ECO:0007669"/>
    <property type="project" value="InterPro"/>
</dbReference>
<dbReference type="PANTHER" id="PTHR44520">
    <property type="entry name" value="RESPONSE REGULATOR RCP1-RELATED"/>
    <property type="match status" value="1"/>
</dbReference>
<sequence>MKGTRFLIVDDDTEDQELFIDAVKEVDPTIECVSVYNGEEALDFLKKDPSVLPDYIFMDLNMPVLNGIQCLAEIKKTQTLHHIPVCIYTTSNWSKNEEETRKLGANHFFTKPVRFNEICKYISTILNSFPVSRS</sequence>
<keyword evidence="4" id="KW-1185">Reference proteome</keyword>
<dbReference type="Pfam" id="PF00072">
    <property type="entry name" value="Response_reg"/>
    <property type="match status" value="1"/>
</dbReference>
<dbReference type="InterPro" id="IPR011006">
    <property type="entry name" value="CheY-like_superfamily"/>
</dbReference>
<dbReference type="PANTHER" id="PTHR44520:SF2">
    <property type="entry name" value="RESPONSE REGULATOR RCP1"/>
    <property type="match status" value="1"/>
</dbReference>
<dbReference type="EMBL" id="SMAD01000005">
    <property type="protein sequence ID" value="TCS87295.1"/>
    <property type="molecule type" value="Genomic_DNA"/>
</dbReference>
<evidence type="ECO:0000313" key="4">
    <source>
        <dbReference type="Proteomes" id="UP000295807"/>
    </source>
</evidence>
<dbReference type="SMART" id="SM00448">
    <property type="entry name" value="REC"/>
    <property type="match status" value="1"/>
</dbReference>
<dbReference type="SUPFAM" id="SSF52172">
    <property type="entry name" value="CheY-like"/>
    <property type="match status" value="1"/>
</dbReference>
<dbReference type="OrthoDB" id="1121174at2"/>
<evidence type="ECO:0000259" key="2">
    <source>
        <dbReference type="PROSITE" id="PS50110"/>
    </source>
</evidence>
<dbReference type="PROSITE" id="PS50110">
    <property type="entry name" value="RESPONSE_REGULATORY"/>
    <property type="match status" value="1"/>
</dbReference>
<proteinExistence type="predicted"/>
<protein>
    <submittedName>
        <fullName evidence="3">Response regulator receiver domain-containing protein</fullName>
    </submittedName>
</protein>
<dbReference type="Gene3D" id="3.40.50.2300">
    <property type="match status" value="1"/>
</dbReference>
<reference evidence="3 4" key="1">
    <citation type="submission" date="2019-03" db="EMBL/GenBank/DDBJ databases">
        <title>Genomic Encyclopedia of Type Strains, Phase IV (KMG-IV): sequencing the most valuable type-strain genomes for metagenomic binning, comparative biology and taxonomic classification.</title>
        <authorList>
            <person name="Goeker M."/>
        </authorList>
    </citation>
    <scope>NUCLEOTIDE SEQUENCE [LARGE SCALE GENOMIC DNA]</scope>
    <source>
        <strain evidence="3 4">DSM 21100</strain>
    </source>
</reference>
<dbReference type="RefSeq" id="WP_132129092.1">
    <property type="nucleotide sequence ID" value="NZ_CP042432.1"/>
</dbReference>
<dbReference type="AlphaFoldDB" id="A0A4R3KU11"/>
<dbReference type="InterPro" id="IPR052893">
    <property type="entry name" value="TCS_response_regulator"/>
</dbReference>